<protein>
    <recommendedName>
        <fullName evidence="1">CdiI immunity protein domain-containing protein</fullName>
    </recommendedName>
</protein>
<dbReference type="AlphaFoldDB" id="A0A3N6RUE5"/>
<organism evidence="2 3">
    <name type="scientific">Erwinia psidii</name>
    <dbReference type="NCBI Taxonomy" id="69224"/>
    <lineage>
        <taxon>Bacteria</taxon>
        <taxon>Pseudomonadati</taxon>
        <taxon>Pseudomonadota</taxon>
        <taxon>Gammaproteobacteria</taxon>
        <taxon>Enterobacterales</taxon>
        <taxon>Erwiniaceae</taxon>
        <taxon>Erwinia</taxon>
    </lineage>
</organism>
<keyword evidence="3" id="KW-1185">Reference proteome</keyword>
<proteinExistence type="predicted"/>
<sequence length="101" mass="11796">MFPSDDCNELNTLITAYFGQDYDLIDDSEDIERKIDIYIRCSDRPSREDLLNNIDTFLAAEDDPERLFLDYYGFHFSPTLWNTTAVGFLQLVRQKISQSLS</sequence>
<feature type="domain" description="CdiI immunity protein" evidence="1">
    <location>
        <begin position="8"/>
        <end position="96"/>
    </location>
</feature>
<dbReference type="OrthoDB" id="6624269at2"/>
<dbReference type="RefSeq" id="WP_124234640.1">
    <property type="nucleotide sequence ID" value="NZ_RHHM01000019.1"/>
</dbReference>
<accession>A0A3N6RUE5</accession>
<evidence type="ECO:0000313" key="3">
    <source>
        <dbReference type="Proteomes" id="UP000279457"/>
    </source>
</evidence>
<dbReference type="EMBL" id="RHHM01000019">
    <property type="protein sequence ID" value="RQM36594.1"/>
    <property type="molecule type" value="Genomic_DNA"/>
</dbReference>
<comment type="caution">
    <text evidence="2">The sequence shown here is derived from an EMBL/GenBank/DDBJ whole genome shotgun (WGS) entry which is preliminary data.</text>
</comment>
<evidence type="ECO:0000259" key="1">
    <source>
        <dbReference type="Pfam" id="PF18593"/>
    </source>
</evidence>
<reference evidence="2 3" key="1">
    <citation type="submission" date="2018-10" db="EMBL/GenBank/DDBJ databases">
        <title>Draft genome sequence for the type isolate of Erwinia psidii, agent causal of bacterial blight in guava (Psidium guajava) and wilt and die-back of Eucalyptus spp.</title>
        <authorList>
            <person name="Hermenegildo P.S."/>
            <person name="Santos S.A."/>
            <person name="Guimaraes L.M.S."/>
            <person name="Vidigal P.M.P."/>
            <person name="Pereira I.C."/>
            <person name="Badel J.L."/>
            <person name="Alfenas-Zerbini P."/>
            <person name="Ferreira M.A.S.V."/>
            <person name="Alfenas A.C."/>
        </authorList>
    </citation>
    <scope>NUCLEOTIDE SEQUENCE [LARGE SCALE GENOMIC DNA]</scope>
    <source>
        <strain evidence="2 3">IBSBF 435</strain>
    </source>
</reference>
<gene>
    <name evidence="2" type="ORF">EB241_19395</name>
</gene>
<dbReference type="Proteomes" id="UP000279457">
    <property type="component" value="Unassembled WGS sequence"/>
</dbReference>
<name>A0A3N6RUE5_9GAMM</name>
<evidence type="ECO:0000313" key="2">
    <source>
        <dbReference type="EMBL" id="RQM36594.1"/>
    </source>
</evidence>
<dbReference type="InterPro" id="IPR041129">
    <property type="entry name" value="CdiI_2"/>
</dbReference>
<dbReference type="Pfam" id="PF18593">
    <property type="entry name" value="CdiI_2"/>
    <property type="match status" value="1"/>
</dbReference>